<dbReference type="InterPro" id="IPR032413">
    <property type="entry name" value="Arm_3"/>
</dbReference>
<evidence type="ECO:0000313" key="4">
    <source>
        <dbReference type="EMBL" id="KRX06624.1"/>
    </source>
</evidence>
<dbReference type="GO" id="GO:0015031">
    <property type="term" value="P:protein transport"/>
    <property type="evidence" value="ECO:0007669"/>
    <property type="project" value="UniProtKB-KW"/>
</dbReference>
<keyword evidence="3" id="KW-0653">Protein transport</keyword>
<evidence type="ECO:0000256" key="3">
    <source>
        <dbReference type="ARBA" id="ARBA00022927"/>
    </source>
</evidence>
<dbReference type="PANTHER" id="PTHR23316">
    <property type="entry name" value="IMPORTIN ALPHA"/>
    <property type="match status" value="1"/>
</dbReference>
<name>A0A0V0QX83_PSEPJ</name>
<dbReference type="InParanoid" id="A0A0V0QX83"/>
<accession>A0A0V0QX83</accession>
<organism evidence="4 5">
    <name type="scientific">Pseudocohnilembus persalinus</name>
    <name type="common">Ciliate</name>
    <dbReference type="NCBI Taxonomy" id="266149"/>
    <lineage>
        <taxon>Eukaryota</taxon>
        <taxon>Sar</taxon>
        <taxon>Alveolata</taxon>
        <taxon>Ciliophora</taxon>
        <taxon>Intramacronucleata</taxon>
        <taxon>Oligohymenophorea</taxon>
        <taxon>Scuticociliatia</taxon>
        <taxon>Philasterida</taxon>
        <taxon>Pseudocohnilembidae</taxon>
        <taxon>Pseudocohnilembus</taxon>
    </lineage>
</organism>
<evidence type="ECO:0000256" key="1">
    <source>
        <dbReference type="ARBA" id="ARBA00010394"/>
    </source>
</evidence>
<dbReference type="InterPro" id="IPR011989">
    <property type="entry name" value="ARM-like"/>
</dbReference>
<dbReference type="InterPro" id="IPR016024">
    <property type="entry name" value="ARM-type_fold"/>
</dbReference>
<protein>
    <submittedName>
        <fullName evidence="4">Armadillo-type fold</fullName>
    </submittedName>
</protein>
<gene>
    <name evidence="4" type="ORF">PPERSA_13103</name>
</gene>
<dbReference type="AlphaFoldDB" id="A0A0V0QX83"/>
<dbReference type="Proteomes" id="UP000054937">
    <property type="component" value="Unassembled WGS sequence"/>
</dbReference>
<dbReference type="Pfam" id="PF16186">
    <property type="entry name" value="Arm_3"/>
    <property type="match status" value="1"/>
</dbReference>
<dbReference type="OrthoDB" id="29145at2759"/>
<proteinExistence type="inferred from homology"/>
<dbReference type="Gene3D" id="1.25.10.10">
    <property type="entry name" value="Leucine-rich Repeat Variant"/>
    <property type="match status" value="1"/>
</dbReference>
<reference evidence="4 5" key="1">
    <citation type="journal article" date="2015" name="Sci. Rep.">
        <title>Genome of the facultative scuticociliatosis pathogen Pseudocohnilembus persalinus provides insight into its virulence through horizontal gene transfer.</title>
        <authorList>
            <person name="Xiong J."/>
            <person name="Wang G."/>
            <person name="Cheng J."/>
            <person name="Tian M."/>
            <person name="Pan X."/>
            <person name="Warren A."/>
            <person name="Jiang C."/>
            <person name="Yuan D."/>
            <person name="Miao W."/>
        </authorList>
    </citation>
    <scope>NUCLEOTIDE SEQUENCE [LARGE SCALE GENOMIC DNA]</scope>
    <source>
        <strain evidence="4">36N120E</strain>
    </source>
</reference>
<dbReference type="EMBL" id="LDAU01000094">
    <property type="protein sequence ID" value="KRX06624.1"/>
    <property type="molecule type" value="Genomic_DNA"/>
</dbReference>
<keyword evidence="2" id="KW-0813">Transport</keyword>
<comment type="similarity">
    <text evidence="1">Belongs to the importin alpha family.</text>
</comment>
<dbReference type="SUPFAM" id="SSF48371">
    <property type="entry name" value="ARM repeat"/>
    <property type="match status" value="1"/>
</dbReference>
<keyword evidence="5" id="KW-1185">Reference proteome</keyword>
<evidence type="ECO:0000313" key="5">
    <source>
        <dbReference type="Proteomes" id="UP000054937"/>
    </source>
</evidence>
<comment type="caution">
    <text evidence="4">The sequence shown here is derived from an EMBL/GenBank/DDBJ whole genome shotgun (WGS) entry which is preliminary data.</text>
</comment>
<evidence type="ECO:0000256" key="2">
    <source>
        <dbReference type="ARBA" id="ARBA00022448"/>
    </source>
</evidence>
<sequence>MNSAQNNNTPRISLQQAKQPQIPLHQILNQKLQEKRENFATEIRRNKREDTLKKQRQIKFNSEQKPLQITISDFNCTDIQSQSEVIDKELENYLGLSNLDVLILQKLSIETKKQIIDIQAESQYLQQGINKFLSTSLENKYVGLIQIRKILGFSTDISYQINHVYQQGLFPILKETLEKSNCLLMLREAGWVVTNLLSGEENYVQEFIRLGILDTFMNVFDRITNVEILDQIFHCIGNISGTNYKFRNQILEKGIADKLIDLMPKILSKYKNNDKHSYISDIVWAISNLIRGKPLPQHDLYFSPKIINIFFQYLNECQYLKTESKQEILWGLRAISTDVEDLAKPLIEPENFRTLVNIYNKYQNKPSFAEPIIGIIANLAYFSDEIEHFLMQQKWDKHRSNKQFNLPEKYVLLQLQNYNLEKQINELQYHCNEAVYNKAFEILKDFFDKSDTDNSETDSQVEESLSSLSSITHIQNIEINDQTQEQI</sequence>